<dbReference type="Gene3D" id="3.40.630.10">
    <property type="entry name" value="Zn peptidases"/>
    <property type="match status" value="1"/>
</dbReference>
<comment type="cofactor">
    <cofactor evidence="1">
        <name>Zn(2+)</name>
        <dbReference type="ChEBI" id="CHEBI:29105"/>
    </cofactor>
</comment>
<organism evidence="6 7">
    <name type="scientific">Blepharisma stoltei</name>
    <dbReference type="NCBI Taxonomy" id="1481888"/>
    <lineage>
        <taxon>Eukaryota</taxon>
        <taxon>Sar</taxon>
        <taxon>Alveolata</taxon>
        <taxon>Ciliophora</taxon>
        <taxon>Postciliodesmatophora</taxon>
        <taxon>Heterotrichea</taxon>
        <taxon>Heterotrichida</taxon>
        <taxon>Blepharismidae</taxon>
        <taxon>Blepharisma</taxon>
    </lineage>
</organism>
<dbReference type="Proteomes" id="UP001162131">
    <property type="component" value="Unassembled WGS sequence"/>
</dbReference>
<evidence type="ECO:0000259" key="5">
    <source>
        <dbReference type="PROSITE" id="PS52035"/>
    </source>
</evidence>
<name>A0AAU9K3J4_9CILI</name>
<evidence type="ECO:0000256" key="3">
    <source>
        <dbReference type="PROSITE-ProRule" id="PRU01379"/>
    </source>
</evidence>
<dbReference type="Pfam" id="PF18027">
    <property type="entry name" value="Pepdidase_M14_N"/>
    <property type="match status" value="1"/>
</dbReference>
<dbReference type="SUPFAM" id="SSF53187">
    <property type="entry name" value="Zn-dependent exopeptidases"/>
    <property type="match status" value="1"/>
</dbReference>
<proteinExistence type="inferred from homology"/>
<comment type="similarity">
    <text evidence="2 3">Belongs to the peptidase M14 family.</text>
</comment>
<dbReference type="PROSITE" id="PS52035">
    <property type="entry name" value="PEPTIDASE_M14"/>
    <property type="match status" value="1"/>
</dbReference>
<sequence>MNNTVDSDESGCFLDCDNYISNTASPENPSEELYKYIPPPIPLVPKNLYADNLPRCHQDMLLLPRLSGSEEIFSQGPEVSPSSTVMIPQVSLITMCESRSNNIVYRRDSSTSGLPYNANLLDLHDLIKSQETSRPDPVKFDNEIQPFYKPNLDDSTLVFESRFESGNLAMAMKMSNNEYNLILQNDINTRGHTQWFYFRVTNTTAELKVKFNILNLTKKDSLYNEGMKILIFSENESQTNNVGWFRGGYDIMYHANGIRKPKGNKTFYTLTWKYDFPYSKDTVYFAYSYPYTYTDLMHDLQILENNAQIQEIMARRLLCYTISGNRCEYLTITAQGTPEQTKKRKGVVISARAHPGESVGSWMMKGVIDFLTSQAAEARLLREAFVFKLIPMMNPDGVINGNYRCNLAGVDLNRRWKDPSKTLQPTVYYAKRLIKSFGKERPLELVCDFHGHSRRKNIFMYGCNYPDRPEATRTFPFILSKVSPFFSYSYCSFRMQKSKESTLRISMFKETRTQNVYTLEASFCGPNFGPFIGSHHTAKQLQEMGKQVCLSLAINAEIELPLALDPQPSPDGEIANLATIKKKDILTELLSTKELLVDNPENDSSGSDSEPSEDNLDPEEMAEVLPTTSRKRIDKKRPVTTKKRNSSNLSINLLKEKEKELQKCGTCGELLKDKHVCKTQAPKPKPRFSQIYKKPTSIFSVNQPYYNAAGKKVRDQATQTMRVPQNPVEDIRTQSPILSSEFKEKITGNLINRNRSVSQKPATRDYKNVNRSFNQNYGEKPGVWKMDKQGLPSLGKLYDKSMASPAWKISDMVIKKH</sequence>
<feature type="active site" description="Proton donor/acceptor" evidence="3">
    <location>
        <position position="520"/>
    </location>
</feature>
<reference evidence="6" key="1">
    <citation type="submission" date="2021-09" db="EMBL/GenBank/DDBJ databases">
        <authorList>
            <consortium name="AG Swart"/>
            <person name="Singh M."/>
            <person name="Singh A."/>
            <person name="Seah K."/>
            <person name="Emmerich C."/>
        </authorList>
    </citation>
    <scope>NUCLEOTIDE SEQUENCE</scope>
    <source>
        <strain evidence="6">ATCC30299</strain>
    </source>
</reference>
<feature type="domain" description="Peptidase M14" evidence="5">
    <location>
        <begin position="289"/>
        <end position="556"/>
    </location>
</feature>
<dbReference type="InterPro" id="IPR000834">
    <property type="entry name" value="Peptidase_M14"/>
</dbReference>
<dbReference type="EMBL" id="CAJZBQ010000056">
    <property type="protein sequence ID" value="CAG9333093.1"/>
    <property type="molecule type" value="Genomic_DNA"/>
</dbReference>
<dbReference type="InterPro" id="IPR040626">
    <property type="entry name" value="Pepdidase_M14_N"/>
</dbReference>
<evidence type="ECO:0000256" key="4">
    <source>
        <dbReference type="SAM" id="MobiDB-lite"/>
    </source>
</evidence>
<accession>A0AAU9K3J4</accession>
<evidence type="ECO:0000313" key="6">
    <source>
        <dbReference type="EMBL" id="CAG9333093.1"/>
    </source>
</evidence>
<feature type="compositionally biased region" description="Basic residues" evidence="4">
    <location>
        <begin position="629"/>
        <end position="645"/>
    </location>
</feature>
<dbReference type="GO" id="GO:0006508">
    <property type="term" value="P:proteolysis"/>
    <property type="evidence" value="ECO:0007669"/>
    <property type="project" value="InterPro"/>
</dbReference>
<feature type="compositionally biased region" description="Low complexity" evidence="4">
    <location>
        <begin position="598"/>
        <end position="609"/>
    </location>
</feature>
<dbReference type="Gene3D" id="2.60.40.3120">
    <property type="match status" value="1"/>
</dbReference>
<dbReference type="GO" id="GO:0008270">
    <property type="term" value="F:zinc ion binding"/>
    <property type="evidence" value="ECO:0007669"/>
    <property type="project" value="InterPro"/>
</dbReference>
<dbReference type="InterPro" id="IPR050821">
    <property type="entry name" value="Cytosolic_carboxypeptidase"/>
</dbReference>
<dbReference type="GO" id="GO:0004181">
    <property type="term" value="F:metallocarboxypeptidase activity"/>
    <property type="evidence" value="ECO:0007669"/>
    <property type="project" value="InterPro"/>
</dbReference>
<dbReference type="Pfam" id="PF00246">
    <property type="entry name" value="Peptidase_M14"/>
    <property type="match status" value="1"/>
</dbReference>
<dbReference type="PANTHER" id="PTHR12756:SF45">
    <property type="entry name" value="CYTOSOLIC CARBOXYPEPTIDASE NNA1"/>
    <property type="match status" value="1"/>
</dbReference>
<protein>
    <recommendedName>
        <fullName evidence="5">Peptidase M14 domain-containing protein</fullName>
    </recommendedName>
</protein>
<evidence type="ECO:0000313" key="7">
    <source>
        <dbReference type="Proteomes" id="UP001162131"/>
    </source>
</evidence>
<evidence type="ECO:0000256" key="1">
    <source>
        <dbReference type="ARBA" id="ARBA00001947"/>
    </source>
</evidence>
<keyword evidence="7" id="KW-1185">Reference proteome</keyword>
<dbReference type="AlphaFoldDB" id="A0AAU9K3J4"/>
<evidence type="ECO:0000256" key="2">
    <source>
        <dbReference type="ARBA" id="ARBA00005988"/>
    </source>
</evidence>
<dbReference type="PANTHER" id="PTHR12756">
    <property type="entry name" value="CYTOSOLIC CARBOXYPEPTIDASE"/>
    <property type="match status" value="1"/>
</dbReference>
<feature type="region of interest" description="Disordered" evidence="4">
    <location>
        <begin position="594"/>
        <end position="648"/>
    </location>
</feature>
<comment type="caution">
    <text evidence="6">The sequence shown here is derived from an EMBL/GenBank/DDBJ whole genome shotgun (WGS) entry which is preliminary data.</text>
</comment>
<feature type="compositionally biased region" description="Acidic residues" evidence="4">
    <location>
        <begin position="610"/>
        <end position="622"/>
    </location>
</feature>
<gene>
    <name evidence="6" type="ORF">BSTOLATCC_MIC57913</name>
</gene>